<comment type="caution">
    <text evidence="4">The sequence shown here is derived from an EMBL/GenBank/DDBJ whole genome shotgun (WGS) entry which is preliminary data.</text>
</comment>
<dbReference type="Proteomes" id="UP001417504">
    <property type="component" value="Unassembled WGS sequence"/>
</dbReference>
<proteinExistence type="predicted"/>
<evidence type="ECO:0000313" key="4">
    <source>
        <dbReference type="EMBL" id="KAK9155972.1"/>
    </source>
</evidence>
<dbReference type="PANTHER" id="PTHR23315:SF112">
    <property type="entry name" value="U-BOX DOMAIN-CONTAINING PROTEIN 8"/>
    <property type="match status" value="1"/>
</dbReference>
<evidence type="ECO:0000256" key="1">
    <source>
        <dbReference type="ARBA" id="ARBA00022786"/>
    </source>
</evidence>
<organism evidence="4 5">
    <name type="scientific">Stephania japonica</name>
    <dbReference type="NCBI Taxonomy" id="461633"/>
    <lineage>
        <taxon>Eukaryota</taxon>
        <taxon>Viridiplantae</taxon>
        <taxon>Streptophyta</taxon>
        <taxon>Embryophyta</taxon>
        <taxon>Tracheophyta</taxon>
        <taxon>Spermatophyta</taxon>
        <taxon>Magnoliopsida</taxon>
        <taxon>Ranunculales</taxon>
        <taxon>Menispermaceae</taxon>
        <taxon>Menispermoideae</taxon>
        <taxon>Cissampelideae</taxon>
        <taxon>Stephania</taxon>
    </lineage>
</organism>
<name>A0AAP0KQV7_9MAGN</name>
<evidence type="ECO:0000259" key="3">
    <source>
        <dbReference type="Pfam" id="PF25598"/>
    </source>
</evidence>
<keyword evidence="1" id="KW-0833">Ubl conjugation pathway</keyword>
<dbReference type="SUPFAM" id="SSF48371">
    <property type="entry name" value="ARM repeat"/>
    <property type="match status" value="1"/>
</dbReference>
<feature type="compositionally biased region" description="Pro residues" evidence="2">
    <location>
        <begin position="92"/>
        <end position="104"/>
    </location>
</feature>
<dbReference type="AlphaFoldDB" id="A0AAP0KQV7"/>
<dbReference type="Gene3D" id="1.25.10.10">
    <property type="entry name" value="Leucine-rich Repeat Variant"/>
    <property type="match status" value="1"/>
</dbReference>
<feature type="compositionally biased region" description="Low complexity" evidence="2">
    <location>
        <begin position="120"/>
        <end position="130"/>
    </location>
</feature>
<feature type="domain" description="U-box" evidence="3">
    <location>
        <begin position="194"/>
        <end position="373"/>
    </location>
</feature>
<evidence type="ECO:0000313" key="5">
    <source>
        <dbReference type="Proteomes" id="UP001417504"/>
    </source>
</evidence>
<protein>
    <recommendedName>
        <fullName evidence="3">U-box domain-containing protein</fullName>
    </recommendedName>
</protein>
<dbReference type="InterPro" id="IPR016024">
    <property type="entry name" value="ARM-type_fold"/>
</dbReference>
<dbReference type="EMBL" id="JBBNAE010000001">
    <property type="protein sequence ID" value="KAK9155972.1"/>
    <property type="molecule type" value="Genomic_DNA"/>
</dbReference>
<dbReference type="PANTHER" id="PTHR23315">
    <property type="entry name" value="U BOX DOMAIN-CONTAINING"/>
    <property type="match status" value="1"/>
</dbReference>
<dbReference type="InterPro" id="IPR011989">
    <property type="entry name" value="ARM-like"/>
</dbReference>
<keyword evidence="5" id="KW-1185">Reference proteome</keyword>
<dbReference type="InterPro" id="IPR058678">
    <property type="entry name" value="ARM_PUB"/>
</dbReference>
<evidence type="ECO:0000256" key="2">
    <source>
        <dbReference type="SAM" id="MobiDB-lite"/>
    </source>
</evidence>
<feature type="compositionally biased region" description="Pro residues" evidence="2">
    <location>
        <begin position="131"/>
        <end position="147"/>
    </location>
</feature>
<accession>A0AAP0KQV7</accession>
<sequence length="446" mass="48125">MVKHVISPTLPHFDPSFSLHLLLHKSVVGEGNELSSNGDSVPGRFQVPDFTRDHVRPSHPVLRPHLRPSLHPTVAGLRQPHLPNYQTAPTLPLLPHPQPRPPQPHFQLHPSPILSLGSQTSVPTSTNPTNPTNPNPHPDLPLLPSPPQTGVAHPTHPPLQARRAPLPPAPHGLGRRLRRPLLRRLHPLPRLRESALALLLNLSLDDDGKVGLVAEGAIAVVVDALLCDASDNEATNCRAYAATVLTSLAMLDVNKGTIGAFPCAISLLVSLLRDGSERERREAATALFVLCSFDDNKRRAVECGAVAALVELGGVGVERALGVLSLLGKCREGREEMGRNVGVCVGVLVGVLRGGVSARSLVYALSALNSLCSCGGGGGNGGESFGVEVIRHGGWCYAWGWWRMRMTRLVGMLRHWFSRCGVVDSGGDFDWLWWRAVTRRILLVSS</sequence>
<reference evidence="4 5" key="1">
    <citation type="submission" date="2024-01" db="EMBL/GenBank/DDBJ databases">
        <title>Genome assemblies of Stephania.</title>
        <authorList>
            <person name="Yang L."/>
        </authorList>
    </citation>
    <scope>NUCLEOTIDE SEQUENCE [LARGE SCALE GENOMIC DNA]</scope>
    <source>
        <strain evidence="4">QJT</strain>
        <tissue evidence="4">Leaf</tissue>
    </source>
</reference>
<gene>
    <name evidence="4" type="ORF">Sjap_003452</name>
</gene>
<dbReference type="Pfam" id="PF25598">
    <property type="entry name" value="ARM_PUB"/>
    <property type="match status" value="1"/>
</dbReference>
<feature type="region of interest" description="Disordered" evidence="2">
    <location>
        <begin position="53"/>
        <end position="175"/>
    </location>
</feature>